<dbReference type="EMBL" id="BMKV01000003">
    <property type="protein sequence ID" value="GGI80531.1"/>
    <property type="molecule type" value="Genomic_DNA"/>
</dbReference>
<comment type="caution">
    <text evidence="1">The sequence shown here is derived from an EMBL/GenBank/DDBJ whole genome shotgun (WGS) entry which is preliminary data.</text>
</comment>
<gene>
    <name evidence="1" type="ORF">GCM10007175_17230</name>
</gene>
<evidence type="ECO:0000313" key="2">
    <source>
        <dbReference type="Proteomes" id="UP000658754"/>
    </source>
</evidence>
<dbReference type="PROSITE" id="PS51257">
    <property type="entry name" value="PROKAR_LIPOPROTEIN"/>
    <property type="match status" value="1"/>
</dbReference>
<keyword evidence="2" id="KW-1185">Reference proteome</keyword>
<evidence type="ECO:0008006" key="3">
    <source>
        <dbReference type="Google" id="ProtNLM"/>
    </source>
</evidence>
<dbReference type="Proteomes" id="UP000658754">
    <property type="component" value="Unassembled WGS sequence"/>
</dbReference>
<protein>
    <recommendedName>
        <fullName evidence="3">Lipoprotein</fullName>
    </recommendedName>
</protein>
<reference evidence="2" key="1">
    <citation type="journal article" date="2019" name="Int. J. Syst. Evol. Microbiol.">
        <title>The Global Catalogue of Microorganisms (GCM) 10K type strain sequencing project: providing services to taxonomists for standard genome sequencing and annotation.</title>
        <authorList>
            <consortium name="The Broad Institute Genomics Platform"/>
            <consortium name="The Broad Institute Genome Sequencing Center for Infectious Disease"/>
            <person name="Wu L."/>
            <person name="Ma J."/>
        </authorList>
    </citation>
    <scope>NUCLEOTIDE SEQUENCE [LARGE SCALE GENOMIC DNA]</scope>
    <source>
        <strain evidence="2">CGMCC 1.3601</strain>
    </source>
</reference>
<evidence type="ECO:0000313" key="1">
    <source>
        <dbReference type="EMBL" id="GGI80531.1"/>
    </source>
</evidence>
<proteinExistence type="predicted"/>
<organism evidence="1 2">
    <name type="scientific">Pseudarthrobacter scleromae</name>
    <dbReference type="NCBI Taxonomy" id="158897"/>
    <lineage>
        <taxon>Bacteria</taxon>
        <taxon>Bacillati</taxon>
        <taxon>Actinomycetota</taxon>
        <taxon>Actinomycetes</taxon>
        <taxon>Micrococcales</taxon>
        <taxon>Micrococcaceae</taxon>
        <taxon>Pseudarthrobacter</taxon>
    </lineage>
</organism>
<name>A0ABQ2CDE4_9MICC</name>
<accession>A0ABQ2CDE4</accession>
<sequence>MAARDRRQVVALAACSLMTLMGCSYDYPEPEYPPASGTDPLNKPTSAPDASAVSPPVYVDPLVLEREVKNYGELDRLLKAVPGPAILFEEGPLDGPVRGFGAMEKVPAAGQYTVTAACVGASGAKVSVGQEHPGAPFQPLELALDCAGSTSKVIELEQGYIFAHLDLPGPGDTPWTGAVGGVRVTGPLAAAEGGR</sequence>